<reference evidence="8" key="1">
    <citation type="submission" date="2015-07" db="EMBL/GenBank/DDBJ databases">
        <title>Draft Genome Sequences of Anaerolinea thermolimosa IMO-1, Bellilinea caldifistulae GOMI-1, Leptolinea tardivitalis YMTK-2, Levilinea saccharolytica KIBI-1,Longilinea arvoryzae KOME-1, Previously Described as Members of the Anaerolineaceae (Chloroflexi).</title>
        <authorList>
            <person name="Sekiguchi Y."/>
            <person name="Ohashi A."/>
            <person name="Matsuura N."/>
            <person name="Tourlousse M.D."/>
        </authorList>
    </citation>
    <scope>NUCLEOTIDE SEQUENCE [LARGE SCALE GENOMIC DNA]</scope>
    <source>
        <strain evidence="8">KOME-1</strain>
    </source>
</reference>
<feature type="chain" id="PRO_5005512958" evidence="6">
    <location>
        <begin position="22"/>
        <end position="152"/>
    </location>
</feature>
<dbReference type="RefSeq" id="WP_075075391.1">
    <property type="nucleotide sequence ID" value="NZ_DF967973.1"/>
</dbReference>
<accession>A0A0K8MXM0</accession>
<dbReference type="GO" id="GO:0009055">
    <property type="term" value="F:electron transfer activity"/>
    <property type="evidence" value="ECO:0007669"/>
    <property type="project" value="InterPro"/>
</dbReference>
<dbReference type="PANTHER" id="PTHR35008">
    <property type="entry name" value="BLL4482 PROTEIN-RELATED"/>
    <property type="match status" value="1"/>
</dbReference>
<evidence type="ECO:0000259" key="7">
    <source>
        <dbReference type="PROSITE" id="PS51007"/>
    </source>
</evidence>
<evidence type="ECO:0000313" key="9">
    <source>
        <dbReference type="Proteomes" id="UP000055060"/>
    </source>
</evidence>
<keyword evidence="2 4" id="KW-0479">Metal-binding</keyword>
<keyword evidence="6" id="KW-0732">Signal</keyword>
<feature type="region of interest" description="Disordered" evidence="5">
    <location>
        <begin position="29"/>
        <end position="50"/>
    </location>
</feature>
<dbReference type="AlphaFoldDB" id="A0A0K8MXM0"/>
<gene>
    <name evidence="8" type="ORF">LARV_03789</name>
</gene>
<dbReference type="PROSITE" id="PS51257">
    <property type="entry name" value="PROKAR_LIPOPROTEIN"/>
    <property type="match status" value="1"/>
</dbReference>
<dbReference type="PANTHER" id="PTHR35008:SF9">
    <property type="entry name" value="CYTOCHROME C DOMAIN-CONTAINING PROTEIN"/>
    <property type="match status" value="1"/>
</dbReference>
<sequence>MKRSKGLLLVLLAVFAILLLAACGSTAVTPDPNAPKPSNSGGTGKALTLTGDPVAGKEIFDRTCATCHGSEGTGGVENSGAAEEVPELKPADEFYNADPAVFAANLDLFIEHGSKPEGDNPTLSMPAFGDDGTLTAQQIADVIAYVISLNKK</sequence>
<dbReference type="Pfam" id="PF13442">
    <property type="entry name" value="Cytochrome_CBB3"/>
    <property type="match status" value="1"/>
</dbReference>
<evidence type="ECO:0000313" key="8">
    <source>
        <dbReference type="EMBL" id="GAP15994.1"/>
    </source>
</evidence>
<evidence type="ECO:0000256" key="2">
    <source>
        <dbReference type="ARBA" id="ARBA00022723"/>
    </source>
</evidence>
<name>A0A0K8MXM0_9CHLR</name>
<evidence type="ECO:0000256" key="6">
    <source>
        <dbReference type="SAM" id="SignalP"/>
    </source>
</evidence>
<dbReference type="PROSITE" id="PS51007">
    <property type="entry name" value="CYTC"/>
    <property type="match status" value="1"/>
</dbReference>
<feature type="signal peptide" evidence="6">
    <location>
        <begin position="1"/>
        <end position="21"/>
    </location>
</feature>
<protein>
    <submittedName>
        <fullName evidence="8">Cytochrome c, mono-and diheme variants</fullName>
    </submittedName>
</protein>
<dbReference type="EMBL" id="DF967973">
    <property type="protein sequence ID" value="GAP15994.1"/>
    <property type="molecule type" value="Genomic_DNA"/>
</dbReference>
<dbReference type="GO" id="GO:0020037">
    <property type="term" value="F:heme binding"/>
    <property type="evidence" value="ECO:0007669"/>
    <property type="project" value="InterPro"/>
</dbReference>
<dbReference type="Gene3D" id="1.10.760.10">
    <property type="entry name" value="Cytochrome c-like domain"/>
    <property type="match status" value="1"/>
</dbReference>
<dbReference type="Proteomes" id="UP000055060">
    <property type="component" value="Unassembled WGS sequence"/>
</dbReference>
<dbReference type="STRING" id="360412.LARV_03789"/>
<dbReference type="SUPFAM" id="SSF46626">
    <property type="entry name" value="Cytochrome c"/>
    <property type="match status" value="1"/>
</dbReference>
<keyword evidence="9" id="KW-1185">Reference proteome</keyword>
<dbReference type="InterPro" id="IPR051459">
    <property type="entry name" value="Cytochrome_c-type_DH"/>
</dbReference>
<organism evidence="8">
    <name type="scientific">Longilinea arvoryzae</name>
    <dbReference type="NCBI Taxonomy" id="360412"/>
    <lineage>
        <taxon>Bacteria</taxon>
        <taxon>Bacillati</taxon>
        <taxon>Chloroflexota</taxon>
        <taxon>Anaerolineae</taxon>
        <taxon>Anaerolineales</taxon>
        <taxon>Anaerolineaceae</taxon>
        <taxon>Longilinea</taxon>
    </lineage>
</organism>
<dbReference type="OrthoDB" id="9796421at2"/>
<keyword evidence="3 4" id="KW-0408">Iron</keyword>
<evidence type="ECO:0000256" key="1">
    <source>
        <dbReference type="ARBA" id="ARBA00022617"/>
    </source>
</evidence>
<dbReference type="GO" id="GO:0046872">
    <property type="term" value="F:metal ion binding"/>
    <property type="evidence" value="ECO:0007669"/>
    <property type="project" value="UniProtKB-KW"/>
</dbReference>
<evidence type="ECO:0000256" key="5">
    <source>
        <dbReference type="SAM" id="MobiDB-lite"/>
    </source>
</evidence>
<evidence type="ECO:0000256" key="3">
    <source>
        <dbReference type="ARBA" id="ARBA00023004"/>
    </source>
</evidence>
<dbReference type="InterPro" id="IPR009056">
    <property type="entry name" value="Cyt_c-like_dom"/>
</dbReference>
<keyword evidence="1 4" id="KW-0349">Heme</keyword>
<proteinExistence type="predicted"/>
<feature type="domain" description="Cytochrome c" evidence="7">
    <location>
        <begin position="51"/>
        <end position="150"/>
    </location>
</feature>
<dbReference type="InterPro" id="IPR036909">
    <property type="entry name" value="Cyt_c-like_dom_sf"/>
</dbReference>
<evidence type="ECO:0000256" key="4">
    <source>
        <dbReference type="PROSITE-ProRule" id="PRU00433"/>
    </source>
</evidence>